<organism evidence="2 3">
    <name type="scientific">Streptomyces varsoviensis</name>
    <dbReference type="NCBI Taxonomy" id="67373"/>
    <lineage>
        <taxon>Bacteria</taxon>
        <taxon>Bacillati</taxon>
        <taxon>Actinomycetota</taxon>
        <taxon>Actinomycetes</taxon>
        <taxon>Kitasatosporales</taxon>
        <taxon>Streptomycetaceae</taxon>
        <taxon>Streptomyces</taxon>
    </lineage>
</organism>
<dbReference type="Proteomes" id="UP000037020">
    <property type="component" value="Unassembled WGS sequence"/>
</dbReference>
<feature type="non-terminal residue" evidence="2">
    <location>
        <position position="74"/>
    </location>
</feature>
<protein>
    <submittedName>
        <fullName evidence="2">Uncharacterized protein</fullName>
    </submittedName>
</protein>
<feature type="region of interest" description="Disordered" evidence="1">
    <location>
        <begin position="1"/>
        <end position="20"/>
    </location>
</feature>
<name>A0ABR5IU85_9ACTN</name>
<gene>
    <name evidence="2" type="ORF">ADK38_40755</name>
</gene>
<evidence type="ECO:0000313" key="3">
    <source>
        <dbReference type="Proteomes" id="UP000037020"/>
    </source>
</evidence>
<dbReference type="EMBL" id="LGUT01003899">
    <property type="protein sequence ID" value="KOG71141.1"/>
    <property type="molecule type" value="Genomic_DNA"/>
</dbReference>
<feature type="region of interest" description="Disordered" evidence="1">
    <location>
        <begin position="31"/>
        <end position="53"/>
    </location>
</feature>
<comment type="caution">
    <text evidence="2">The sequence shown here is derived from an EMBL/GenBank/DDBJ whole genome shotgun (WGS) entry which is preliminary data.</text>
</comment>
<proteinExistence type="predicted"/>
<evidence type="ECO:0000313" key="2">
    <source>
        <dbReference type="EMBL" id="KOG71141.1"/>
    </source>
</evidence>
<feature type="non-terminal residue" evidence="2">
    <location>
        <position position="1"/>
    </location>
</feature>
<reference evidence="2 3" key="1">
    <citation type="submission" date="2015-07" db="EMBL/GenBank/DDBJ databases">
        <authorList>
            <person name="Ju K.-S."/>
            <person name="Doroghazi J.R."/>
            <person name="Metcalf W.W."/>
        </authorList>
    </citation>
    <scope>NUCLEOTIDE SEQUENCE [LARGE SCALE GENOMIC DNA]</scope>
    <source>
        <strain evidence="2 3">NRRL B-3589</strain>
    </source>
</reference>
<evidence type="ECO:0000256" key="1">
    <source>
        <dbReference type="SAM" id="MobiDB-lite"/>
    </source>
</evidence>
<accession>A0ABR5IU85</accession>
<keyword evidence="3" id="KW-1185">Reference proteome</keyword>
<sequence length="74" mass="7746">LYEDGLAAPAEDGRTVVPPRVPQLLGGLDLKDFTRDAPRPAPDALTRTDPALVGMETRAAATALSSALDRLPPP</sequence>